<name>A0A2I2L3W4_9VIRU</name>
<reference evidence="1" key="1">
    <citation type="submission" date="2017-08" db="EMBL/GenBank/DDBJ databases">
        <authorList>
            <consortium name="Urmite Genomes"/>
        </authorList>
    </citation>
    <scope>NUCLEOTIDE SEQUENCE [LARGE SCALE GENOMIC DNA]</scope>
    <source>
        <strain evidence="1">IHUMI-LCC2</strain>
    </source>
</reference>
<protein>
    <submittedName>
        <fullName evidence="1">Uncharacterized protein</fullName>
    </submittedName>
</protein>
<gene>
    <name evidence="1" type="ORF">ORPV_303</name>
</gene>
<dbReference type="KEGG" id="vg:35382077"/>
<sequence length="84" mass="10081">MLLNSITIPNKFTSLVEIYNDDYLSLSMVSLYLSNIISSETFVIKNEFLYLLPDRYSNYDLENFDTKCIKIQYKFNTYTRFIYN</sequence>
<dbReference type="Proteomes" id="UP000236316">
    <property type="component" value="Segment"/>
</dbReference>
<dbReference type="GeneID" id="35382077"/>
<keyword evidence="2" id="KW-1185">Reference proteome</keyword>
<proteinExistence type="predicted"/>
<accession>A0A2I2L3W4</accession>
<dbReference type="EMBL" id="LT906555">
    <property type="protein sequence ID" value="SNW62207.1"/>
    <property type="molecule type" value="Genomic_DNA"/>
</dbReference>
<evidence type="ECO:0000313" key="1">
    <source>
        <dbReference type="EMBL" id="SNW62207.1"/>
    </source>
</evidence>
<evidence type="ECO:0000313" key="2">
    <source>
        <dbReference type="Proteomes" id="UP000236316"/>
    </source>
</evidence>
<organism evidence="1">
    <name type="scientific">Orpheovirus IHUMI-LCC2</name>
    <dbReference type="NCBI Taxonomy" id="2023057"/>
    <lineage>
        <taxon>Viruses</taxon>
        <taxon>Varidnaviria</taxon>
        <taxon>Bamfordvirae</taxon>
        <taxon>Nucleocytoviricota</taxon>
        <taxon>Megaviricetes</taxon>
        <taxon>Pimascovirales</taxon>
        <taxon>Ocovirineae</taxon>
        <taxon>Orpheoviridae</taxon>
        <taxon>Alphaorpheovirus</taxon>
        <taxon>Alphaorpheovirus massiliense</taxon>
    </lineage>
</organism>
<dbReference type="RefSeq" id="YP_009448509.1">
    <property type="nucleotide sequence ID" value="NC_036594.1"/>
</dbReference>